<evidence type="ECO:0000313" key="9">
    <source>
        <dbReference type="EMBL" id="OAF68971.1"/>
    </source>
</evidence>
<keyword evidence="4 7" id="KW-0539">Nucleus</keyword>
<comment type="caution">
    <text evidence="9">The sequence shown here is derived from an EMBL/GenBank/DDBJ whole genome shotgun (WGS) entry which is preliminary data.</text>
</comment>
<evidence type="ECO:0000256" key="7">
    <source>
        <dbReference type="PIRNR" id="PIRNR017300"/>
    </source>
</evidence>
<dbReference type="AlphaFoldDB" id="A0A177B5V7"/>
<evidence type="ECO:0000256" key="5">
    <source>
        <dbReference type="ARBA" id="ARBA00023274"/>
    </source>
</evidence>
<dbReference type="GO" id="GO:0005732">
    <property type="term" value="C:sno(s)RNA-containing ribonucleoprotein complex"/>
    <property type="evidence" value="ECO:0007669"/>
    <property type="project" value="UniProtKB-UniRule"/>
</dbReference>
<dbReference type="PIRSF" id="PIRSF017300">
    <property type="entry name" value="snoRNP_Mpp10"/>
    <property type="match status" value="1"/>
</dbReference>
<evidence type="ECO:0000313" key="10">
    <source>
        <dbReference type="Proteomes" id="UP000078046"/>
    </source>
</evidence>
<dbReference type="Pfam" id="PF04006">
    <property type="entry name" value="Mpp10"/>
    <property type="match status" value="1"/>
</dbReference>
<dbReference type="PANTHER" id="PTHR17039">
    <property type="entry name" value="U3 SMALL NUCLEOLAR RIBONUCLEOPROTEIN PROTEIN MPP10"/>
    <property type="match status" value="1"/>
</dbReference>
<feature type="compositionally biased region" description="Acidic residues" evidence="8">
    <location>
        <begin position="207"/>
        <end position="237"/>
    </location>
</feature>
<dbReference type="PANTHER" id="PTHR17039:SF0">
    <property type="entry name" value="U3 SMALL NUCLEOLAR RIBONUCLEOPROTEIN PROTEIN MPP10"/>
    <property type="match status" value="1"/>
</dbReference>
<evidence type="ECO:0000256" key="1">
    <source>
        <dbReference type="ARBA" id="ARBA00004604"/>
    </source>
</evidence>
<comment type="function">
    <text evidence="7">Involved in nucleolar processing of pre-18S ribosomal RNA.</text>
</comment>
<evidence type="ECO:0000256" key="2">
    <source>
        <dbReference type="ARBA" id="ARBA00022517"/>
    </source>
</evidence>
<dbReference type="InterPro" id="IPR012173">
    <property type="entry name" value="Mpp10"/>
</dbReference>
<dbReference type="OrthoDB" id="445326at2759"/>
<evidence type="ECO:0000256" key="6">
    <source>
        <dbReference type="ARBA" id="ARBA00029455"/>
    </source>
</evidence>
<reference evidence="9 10" key="1">
    <citation type="submission" date="2016-04" db="EMBL/GenBank/DDBJ databases">
        <title>The genome of Intoshia linei affirms orthonectids as highly simplified spiralians.</title>
        <authorList>
            <person name="Mikhailov K.V."/>
            <person name="Slusarev G.S."/>
            <person name="Nikitin M.A."/>
            <person name="Logacheva M.D."/>
            <person name="Penin A."/>
            <person name="Aleoshin V."/>
            <person name="Panchin Y.V."/>
        </authorList>
    </citation>
    <scope>NUCLEOTIDE SEQUENCE [LARGE SCALE GENOMIC DNA]</scope>
    <source>
        <strain evidence="9">Intl2013</strain>
        <tissue evidence="9">Whole animal</tissue>
    </source>
</reference>
<sequence>MTNILNNVLNIYNDIIENNCLPDQDVYSILKNVYKFVKSDSKDSNKVLNELVIENDDNQLWKQLLAFNDSLIEDIATVISNELKLSKLAKHKKISTRQVCIDQDENIPKKPKVTFNDPLFESDTNTKKISSKSENFDMKSFLDEFNSENIEIDERLFEGVSDDEELDFLEEEKSFFESEVQRNRLDIIDENEENTPVLDVNNKDDTENSDDMDVDIDPEFDENQSNDDVDINSEDESDMNEHVNEQKNTAFENWSSKVKTQIKNFENDMKQDKEWFLKGETSAKNRPTNSLLEKYLDFDTTARPVPVITEEKTTTIEDIIKARIKNGIWDDVERKVETEKDIDFQKDVLLDMNKADVGLAEIYEKEYLEKESNLNKSEKTKRNQLHVKIDQEMNILFHQLDLMSAFTFTPSTATVKTDILANISAINVEENIPQAISDATLLAPEEIIKEKGKPKSQTELSKSDKKVLRIKAKKQTNKKKKVDKKIQIKLTNVKKATVTLKGKSTNNFSDNMNDIVRKLGIKDV</sequence>
<keyword evidence="2 7" id="KW-0690">Ribosome biogenesis</keyword>
<dbReference type="Proteomes" id="UP000078046">
    <property type="component" value="Unassembled WGS sequence"/>
</dbReference>
<evidence type="ECO:0000256" key="4">
    <source>
        <dbReference type="ARBA" id="ARBA00023242"/>
    </source>
</evidence>
<dbReference type="EMBL" id="LWCA01000355">
    <property type="protein sequence ID" value="OAF68971.1"/>
    <property type="molecule type" value="Genomic_DNA"/>
</dbReference>
<keyword evidence="5 7" id="KW-0687">Ribonucleoprotein</keyword>
<feature type="region of interest" description="Disordered" evidence="8">
    <location>
        <begin position="191"/>
        <end position="237"/>
    </location>
</feature>
<name>A0A177B5V7_9BILA</name>
<dbReference type="GO" id="GO:0006364">
    <property type="term" value="P:rRNA processing"/>
    <property type="evidence" value="ECO:0007669"/>
    <property type="project" value="UniProtKB-KW"/>
</dbReference>
<evidence type="ECO:0000256" key="3">
    <source>
        <dbReference type="ARBA" id="ARBA00022552"/>
    </source>
</evidence>
<comment type="similarity">
    <text evidence="6 7">Belongs to the MPP10 family.</text>
</comment>
<comment type="subcellular location">
    <subcellularLocation>
        <location evidence="1 7">Nucleus</location>
        <location evidence="1 7">Nucleolus</location>
    </subcellularLocation>
</comment>
<dbReference type="GO" id="GO:0032040">
    <property type="term" value="C:small-subunit processome"/>
    <property type="evidence" value="ECO:0007669"/>
    <property type="project" value="TreeGrafter"/>
</dbReference>
<accession>A0A177B5V7</accession>
<protein>
    <recommendedName>
        <fullName evidence="7">U3 small nucleolar ribonucleoprotein protein MPP10</fullName>
    </recommendedName>
</protein>
<keyword evidence="3 7" id="KW-0698">rRNA processing</keyword>
<evidence type="ECO:0000256" key="8">
    <source>
        <dbReference type="SAM" id="MobiDB-lite"/>
    </source>
</evidence>
<keyword evidence="10" id="KW-1185">Reference proteome</keyword>
<gene>
    <name evidence="9" type="ORF">A3Q56_03286</name>
</gene>
<organism evidence="9 10">
    <name type="scientific">Intoshia linei</name>
    <dbReference type="NCBI Taxonomy" id="1819745"/>
    <lineage>
        <taxon>Eukaryota</taxon>
        <taxon>Metazoa</taxon>
        <taxon>Spiralia</taxon>
        <taxon>Lophotrochozoa</taxon>
        <taxon>Mesozoa</taxon>
        <taxon>Orthonectida</taxon>
        <taxon>Rhopaluridae</taxon>
        <taxon>Intoshia</taxon>
    </lineage>
</organism>
<dbReference type="GO" id="GO:0034457">
    <property type="term" value="C:Mpp10 complex"/>
    <property type="evidence" value="ECO:0007669"/>
    <property type="project" value="UniProtKB-UniRule"/>
</dbReference>
<proteinExistence type="inferred from homology"/>